<name>A0A1Q9ALL1_9HYPH</name>
<feature type="compositionally biased region" description="Low complexity" evidence="5">
    <location>
        <begin position="481"/>
        <end position="553"/>
    </location>
</feature>
<evidence type="ECO:0000256" key="2">
    <source>
        <dbReference type="ARBA" id="ARBA00022692"/>
    </source>
</evidence>
<dbReference type="InterPro" id="IPR016982">
    <property type="entry name" value="Mms48"/>
</dbReference>
<feature type="region of interest" description="Disordered" evidence="5">
    <location>
        <begin position="441"/>
        <end position="599"/>
    </location>
</feature>
<keyword evidence="4 6" id="KW-0472">Membrane</keyword>
<dbReference type="GO" id="GO:0016020">
    <property type="term" value="C:membrane"/>
    <property type="evidence" value="ECO:0007669"/>
    <property type="project" value="UniProtKB-SubCell"/>
</dbReference>
<protein>
    <submittedName>
        <fullName evidence="8">Heme biosynthesis protein HemY</fullName>
    </submittedName>
</protein>
<dbReference type="AlphaFoldDB" id="A0A1Q9ALL1"/>
<dbReference type="STRING" id="1672749.BJF92_20530"/>
<evidence type="ECO:0000256" key="3">
    <source>
        <dbReference type="ARBA" id="ARBA00022989"/>
    </source>
</evidence>
<dbReference type="Gene3D" id="1.25.40.10">
    <property type="entry name" value="Tetratricopeptide repeat domain"/>
    <property type="match status" value="1"/>
</dbReference>
<dbReference type="PIRSF" id="PIRSF031802">
    <property type="entry name" value="UCP031802"/>
    <property type="match status" value="1"/>
</dbReference>
<evidence type="ECO:0000256" key="1">
    <source>
        <dbReference type="ARBA" id="ARBA00004370"/>
    </source>
</evidence>
<evidence type="ECO:0000313" key="8">
    <source>
        <dbReference type="EMBL" id="OLP56180.1"/>
    </source>
</evidence>
<gene>
    <name evidence="8" type="ORF">BJF92_20530</name>
</gene>
<keyword evidence="3 6" id="KW-1133">Transmembrane helix</keyword>
<dbReference type="Proteomes" id="UP000186143">
    <property type="component" value="Unassembled WGS sequence"/>
</dbReference>
<organism evidence="8 9">
    <name type="scientific">Xaviernesmea rhizosphaerae</name>
    <dbReference type="NCBI Taxonomy" id="1672749"/>
    <lineage>
        <taxon>Bacteria</taxon>
        <taxon>Pseudomonadati</taxon>
        <taxon>Pseudomonadota</taxon>
        <taxon>Alphaproteobacteria</taxon>
        <taxon>Hyphomicrobiales</taxon>
        <taxon>Rhizobiaceae</taxon>
        <taxon>Rhizobium/Agrobacterium group</taxon>
        <taxon>Xaviernesmea</taxon>
    </lineage>
</organism>
<dbReference type="SUPFAM" id="SSF48452">
    <property type="entry name" value="TPR-like"/>
    <property type="match status" value="1"/>
</dbReference>
<reference evidence="8 9" key="1">
    <citation type="submission" date="2016-09" db="EMBL/GenBank/DDBJ databases">
        <title>Rhizobium sp. nov., a novel species isolated from the rice rhizosphere.</title>
        <authorList>
            <person name="Zhao J."/>
            <person name="Zhang X."/>
        </authorList>
    </citation>
    <scope>NUCLEOTIDE SEQUENCE [LARGE SCALE GENOMIC DNA]</scope>
    <source>
        <strain evidence="8 9">MH17</strain>
    </source>
</reference>
<feature type="compositionally biased region" description="Basic and acidic residues" evidence="5">
    <location>
        <begin position="579"/>
        <end position="591"/>
    </location>
</feature>
<accession>A0A1Q9ALL1</accession>
<evidence type="ECO:0000313" key="9">
    <source>
        <dbReference type="Proteomes" id="UP000186143"/>
    </source>
</evidence>
<proteinExistence type="predicted"/>
<evidence type="ECO:0000256" key="6">
    <source>
        <dbReference type="SAM" id="Phobius"/>
    </source>
</evidence>
<dbReference type="OrthoDB" id="9798343at2"/>
<dbReference type="InterPro" id="IPR010817">
    <property type="entry name" value="HemY_N"/>
</dbReference>
<feature type="domain" description="HemY N-terminal" evidence="7">
    <location>
        <begin position="26"/>
        <end position="132"/>
    </location>
</feature>
<keyword evidence="2 6" id="KW-0812">Transmembrane</keyword>
<comment type="caution">
    <text evidence="8">The sequence shown here is derived from an EMBL/GenBank/DDBJ whole genome shotgun (WGS) entry which is preliminary data.</text>
</comment>
<sequence length="599" mass="64724">MIKILFYVLIVLGLAAGFSWLADRPGDVTLVFDGQRIETSLVVAAAALILLVVAIIVAIWLVRTLIGSPGAVSRFWRRRRRDRGYEALSAGLVAAGSGDAVQARKMGAKARSLLGARREPLVHLLEAQTALLDGRHDDARRAFEVMSEQDETKALGLRGLYLEAKRLGADEAARQYAAKAAEGAPQLGWAVLATLDERARAGDWDEALRLLEVSRRHRAIDKREFRHKRATLLTARARAEMDNDPRTARDDALTALKLDPGLVPAAVVAASVFYRQSSPRRAASVLERSWRHMPHPDVAETYLRARSGESALDRLKRARKLEAIRPGNPVALLAVAKSALEARDLQLAREKAEAAARLEPTESVFLLLADIEQVETNDDGRIRHWMTQALKSLPDPVWTADGLTSQEWLPVHPVTGALGVFEWKRPTRAFSGRIEEGRALSGEEAIRSLPPLTPAAKTPYAAPQPAETRATSEVAKGEHVASAPAPAEKEPAAPSTAPKPQEPAAKPVAAVPVPSESVIVPEPAPAAEPVGKPAVDPAAKAAPAQLKPQPAQPYDVPSRRDGQGGSKNGAPVEPFFGRPPDDPGVRTEKPLENASMRLF</sequence>
<feature type="transmembrane region" description="Helical" evidence="6">
    <location>
        <begin position="41"/>
        <end position="62"/>
    </location>
</feature>
<dbReference type="Pfam" id="PF07219">
    <property type="entry name" value="HemY_N"/>
    <property type="match status" value="1"/>
</dbReference>
<evidence type="ECO:0000256" key="5">
    <source>
        <dbReference type="SAM" id="MobiDB-lite"/>
    </source>
</evidence>
<evidence type="ECO:0000259" key="7">
    <source>
        <dbReference type="Pfam" id="PF07219"/>
    </source>
</evidence>
<evidence type="ECO:0000256" key="4">
    <source>
        <dbReference type="ARBA" id="ARBA00023136"/>
    </source>
</evidence>
<dbReference type="EMBL" id="MKIO01000024">
    <property type="protein sequence ID" value="OLP56180.1"/>
    <property type="molecule type" value="Genomic_DNA"/>
</dbReference>
<dbReference type="InterPro" id="IPR011990">
    <property type="entry name" value="TPR-like_helical_dom_sf"/>
</dbReference>
<comment type="subcellular location">
    <subcellularLocation>
        <location evidence="1">Membrane</location>
    </subcellularLocation>
</comment>
<feature type="transmembrane region" description="Helical" evidence="6">
    <location>
        <begin position="83"/>
        <end position="101"/>
    </location>
</feature>
<dbReference type="RefSeq" id="WP_075634258.1">
    <property type="nucleotide sequence ID" value="NZ_MKIO01000024.1"/>
</dbReference>